<proteinExistence type="predicted"/>
<accession>A0A176S0M6</accession>
<dbReference type="SUPFAM" id="SSF53756">
    <property type="entry name" value="UDP-Glycosyltransferase/glycogen phosphorylase"/>
    <property type="match status" value="1"/>
</dbReference>
<dbReference type="EMBL" id="LUTY01001608">
    <property type="protein sequence ID" value="OAD21468.1"/>
    <property type="molecule type" value="Genomic_DNA"/>
</dbReference>
<evidence type="ECO:0000313" key="2">
    <source>
        <dbReference type="Proteomes" id="UP000076962"/>
    </source>
</evidence>
<protein>
    <submittedName>
        <fullName evidence="1">Glycosyltransferase</fullName>
    </submittedName>
</protein>
<comment type="caution">
    <text evidence="1">The sequence shown here is derived from an EMBL/GenBank/DDBJ whole genome shotgun (WGS) entry which is preliminary data.</text>
</comment>
<dbReference type="Gene3D" id="3.40.50.2000">
    <property type="entry name" value="Glycogen Phosphorylase B"/>
    <property type="match status" value="1"/>
</dbReference>
<dbReference type="CDD" id="cd03801">
    <property type="entry name" value="GT4_PimA-like"/>
    <property type="match status" value="1"/>
</dbReference>
<keyword evidence="1" id="KW-0808">Transferase</keyword>
<name>A0A176S0M6_9GAMM</name>
<reference evidence="1 2" key="1">
    <citation type="submission" date="2016-05" db="EMBL/GenBank/DDBJ databases">
        <title>Single-cell genome of chain-forming Candidatus Thiomargarita nelsonii and comparison to other large sulfur-oxidizing bacteria.</title>
        <authorList>
            <person name="Winkel M."/>
            <person name="Salman V."/>
            <person name="Woyke T."/>
            <person name="Schulz-Vogt H."/>
            <person name="Richter M."/>
            <person name="Flood B."/>
            <person name="Bailey J."/>
            <person name="Amann R."/>
            <person name="Mussmann M."/>
        </authorList>
    </citation>
    <scope>NUCLEOTIDE SEQUENCE [LARGE SCALE GENOMIC DNA]</scope>
    <source>
        <strain evidence="1 2">THI036</strain>
    </source>
</reference>
<gene>
    <name evidence="1" type="ORF">THIOM_002762</name>
</gene>
<sequence>MHSPQSLPHRLQQDLLAFPVSARLRTQSAPHLFMLSGLSESTPVLNLHLFLARLAHALAQVDSCGQVVVCGPLSGTLEQYCQQHELTSLQDQLDLRGVLEWGKSQEQAQYLWCCELDALPLPDIVERAMEIFVANPKAGLVVPMEKYSNGTIRAGYASLERDTGLAGAPADHPAYGYRRTVEATSSQLVIIKMIALSQLDISEMSAYHTPQYQLTELIWQLKDQQYEAIYDAAVCYEHDQAFPELTALALDSCYFYKRWHPTFISAPQPTVLVIDATLPMYDEDSGSLRIYTLLKVWVSLGYRITFFPDNLDGQFKYRHALEALGIEVFYGKYSLADAMALRQFDFAFICRMENGHRYIPFVRFLSPQTVIFYDTVDIHYIREQRQAEIENNPKLAASAQATKRKELSNCLLADRVITVTVDDAHHLQEELPHLDYLVIPNIHQQHPLPETGFEQRDGLVFIGNYNHHPNDDAVYYFVEKVLPKVHARLPDVCLYLIGSYMKDKMKALASDTIKVVGWVDEVEPEFAKRRVFVSYLRYGAGMKGKLGQALSLGLPVVSTSIGAEGMGLVGEEMALIADNPDDFADAVCRLYSDSVLWEKLSRQGREYIEQHFGETAVREKLRALLV</sequence>
<dbReference type="AlphaFoldDB" id="A0A176S0M6"/>
<dbReference type="Pfam" id="PF13692">
    <property type="entry name" value="Glyco_trans_1_4"/>
    <property type="match status" value="1"/>
</dbReference>
<dbReference type="Proteomes" id="UP000076962">
    <property type="component" value="Unassembled WGS sequence"/>
</dbReference>
<organism evidence="1 2">
    <name type="scientific">Candidatus Thiomargarita nelsonii</name>
    <dbReference type="NCBI Taxonomy" id="1003181"/>
    <lineage>
        <taxon>Bacteria</taxon>
        <taxon>Pseudomonadati</taxon>
        <taxon>Pseudomonadota</taxon>
        <taxon>Gammaproteobacteria</taxon>
        <taxon>Thiotrichales</taxon>
        <taxon>Thiotrichaceae</taxon>
        <taxon>Thiomargarita</taxon>
    </lineage>
</organism>
<dbReference type="GO" id="GO:0016757">
    <property type="term" value="F:glycosyltransferase activity"/>
    <property type="evidence" value="ECO:0007669"/>
    <property type="project" value="TreeGrafter"/>
</dbReference>
<dbReference type="PANTHER" id="PTHR12526:SF600">
    <property type="entry name" value="GLYCOSYL TRANSFERASE GROUP 1"/>
    <property type="match status" value="1"/>
</dbReference>
<keyword evidence="2" id="KW-1185">Reference proteome</keyword>
<evidence type="ECO:0000313" key="1">
    <source>
        <dbReference type="EMBL" id="OAD21468.1"/>
    </source>
</evidence>
<dbReference type="PANTHER" id="PTHR12526">
    <property type="entry name" value="GLYCOSYLTRANSFERASE"/>
    <property type="match status" value="1"/>
</dbReference>